<protein>
    <recommendedName>
        <fullName evidence="4">Band 7 domain-containing protein</fullName>
    </recommendedName>
</protein>
<organism evidence="2 3">
    <name type="scientific">Candidatus Nomurabacteria bacterium CG1_02_43_90</name>
    <dbReference type="NCBI Taxonomy" id="1805281"/>
    <lineage>
        <taxon>Bacteria</taxon>
        <taxon>Candidatus Nomuraibacteriota</taxon>
    </lineage>
</organism>
<keyword evidence="1" id="KW-0472">Membrane</keyword>
<dbReference type="Proteomes" id="UP000181992">
    <property type="component" value="Unassembled WGS sequence"/>
</dbReference>
<comment type="caution">
    <text evidence="2">The sequence shown here is derived from an EMBL/GenBank/DDBJ whole genome shotgun (WGS) entry which is preliminary data.</text>
</comment>
<evidence type="ECO:0000313" key="2">
    <source>
        <dbReference type="EMBL" id="OIO30872.1"/>
    </source>
</evidence>
<feature type="transmembrane region" description="Helical" evidence="1">
    <location>
        <begin position="7"/>
        <end position="35"/>
    </location>
</feature>
<dbReference type="EMBL" id="MNVN01000011">
    <property type="protein sequence ID" value="OIO30872.1"/>
    <property type="molecule type" value="Genomic_DNA"/>
</dbReference>
<dbReference type="AlphaFoldDB" id="A0A1J4V4G5"/>
<evidence type="ECO:0000313" key="3">
    <source>
        <dbReference type="Proteomes" id="UP000181992"/>
    </source>
</evidence>
<accession>A0A1J4V4G5</accession>
<evidence type="ECO:0000256" key="1">
    <source>
        <dbReference type="SAM" id="Phobius"/>
    </source>
</evidence>
<reference evidence="2 3" key="1">
    <citation type="journal article" date="2016" name="Environ. Microbiol.">
        <title>Genomic resolution of a cold subsurface aquifer community provides metabolic insights for novel microbes adapted to high CO concentrations.</title>
        <authorList>
            <person name="Probst A.J."/>
            <person name="Castelle C.J."/>
            <person name="Singh A."/>
            <person name="Brown C.T."/>
            <person name="Anantharaman K."/>
            <person name="Sharon I."/>
            <person name="Hug L.A."/>
            <person name="Burstein D."/>
            <person name="Emerson J.B."/>
            <person name="Thomas B.C."/>
            <person name="Banfield J.F."/>
        </authorList>
    </citation>
    <scope>NUCLEOTIDE SEQUENCE [LARGE SCALE GENOMIC DNA]</scope>
    <source>
        <strain evidence="2">CG1_02_43_90</strain>
    </source>
</reference>
<proteinExistence type="predicted"/>
<name>A0A1J4V4G5_9BACT</name>
<sequence>MATIISFLFLVAVSGILGFLLIWILATMNILFGFIEEGCGVIVKSGESYSDTIISFNEHHMGIVERNGHERMEVVKNKPGESYAPEGVLGFLQEKFGIFYLGTLPPFRSILQYKFRWNEWKNTKDDEGEYKDERVLRHREELTEFFYVKTTTYALTLKGAETGSKIKSGETSAVGGNVEVDLHIALLINMVCPKVAIIDREWFAQLGTLILSQSLLFVGERTFEELRSQKINKVPESGSGEQNDFCEYIMKFNKRAPIGEEADGITDYLGIEIKGAYILEVELAGESKKIADETTAIYVAEQRGKATKINEDAKAYGIRAEGIAKAEMAQKMAEAEARGLEAGITTMKNHGDDGKYFVHQQALAKAGQAGSAVVFTHGNEDHKLTSNEFAAMFLSQQAKGMRGKS</sequence>
<evidence type="ECO:0008006" key="4">
    <source>
        <dbReference type="Google" id="ProtNLM"/>
    </source>
</evidence>
<keyword evidence="1" id="KW-1133">Transmembrane helix</keyword>
<keyword evidence="1" id="KW-0812">Transmembrane</keyword>
<gene>
    <name evidence="2" type="ORF">AUJ77_01425</name>
</gene>